<reference evidence="2 3" key="1">
    <citation type="journal article" date="2016" name="Front. Microbiol.">
        <title>Comparative Genomics Analysis of Streptomyces Species Reveals Their Adaptation to the Marine Environment and Their Diversity at the Genomic Level.</title>
        <authorList>
            <person name="Tian X."/>
            <person name="Zhang Z."/>
            <person name="Yang T."/>
            <person name="Chen M."/>
            <person name="Li J."/>
            <person name="Chen F."/>
            <person name="Yang J."/>
            <person name="Li W."/>
            <person name="Zhang B."/>
            <person name="Zhang Z."/>
            <person name="Wu J."/>
            <person name="Zhang C."/>
            <person name="Long L."/>
            <person name="Xiao J."/>
        </authorList>
    </citation>
    <scope>NUCLEOTIDE SEQUENCE [LARGE SCALE GENOMIC DNA]</scope>
    <source>
        <strain evidence="2 3">SCSIO 02100</strain>
    </source>
</reference>
<organism evidence="2 3">
    <name type="scientific">Streptomyces oceani</name>
    <dbReference type="NCBI Taxonomy" id="1075402"/>
    <lineage>
        <taxon>Bacteria</taxon>
        <taxon>Bacillati</taxon>
        <taxon>Actinomycetota</taxon>
        <taxon>Actinomycetes</taxon>
        <taxon>Kitasatosporales</taxon>
        <taxon>Streptomycetaceae</taxon>
        <taxon>Streptomyces</taxon>
    </lineage>
</organism>
<dbReference type="RefSeq" id="WP_139141003.1">
    <property type="nucleotide sequence ID" value="NZ_LJGU01000164.1"/>
</dbReference>
<sequence>AALAPLADRPPDPRVRVHRRLDAHWLSGYSPTAGLDGAAARVLARGPSVWFATVAGEPDQRRPAAVGRCVVDGRWAGFAAMGVAPEHRRRGLGGAVLAELARTALEEGASAAYLQVEPGNTAARALYDRMGFAEHHAYHYRLAPIASQPDR</sequence>
<keyword evidence="3" id="KW-1185">Reference proteome</keyword>
<evidence type="ECO:0000313" key="3">
    <source>
        <dbReference type="Proteomes" id="UP000176101"/>
    </source>
</evidence>
<dbReference type="Pfam" id="PF24553">
    <property type="entry name" value="Rv0428c_C"/>
    <property type="match status" value="1"/>
</dbReference>
<keyword evidence="2" id="KW-0808">Transferase</keyword>
<dbReference type="InterPro" id="IPR016181">
    <property type="entry name" value="Acyl_CoA_acyltransferase"/>
</dbReference>
<dbReference type="InterPro" id="IPR000182">
    <property type="entry name" value="GNAT_dom"/>
</dbReference>
<dbReference type="CDD" id="cd04301">
    <property type="entry name" value="NAT_SF"/>
    <property type="match status" value="1"/>
</dbReference>
<evidence type="ECO:0000259" key="1">
    <source>
        <dbReference type="PROSITE" id="PS51186"/>
    </source>
</evidence>
<feature type="non-terminal residue" evidence="2">
    <location>
        <position position="1"/>
    </location>
</feature>
<dbReference type="PANTHER" id="PTHR43072">
    <property type="entry name" value="N-ACETYLTRANSFERASE"/>
    <property type="match status" value="1"/>
</dbReference>
<protein>
    <submittedName>
        <fullName evidence="2">Acetyltransferase</fullName>
    </submittedName>
</protein>
<dbReference type="SUPFAM" id="SSF55729">
    <property type="entry name" value="Acyl-CoA N-acyltransferases (Nat)"/>
    <property type="match status" value="1"/>
</dbReference>
<dbReference type="OrthoDB" id="9775595at2"/>
<feature type="domain" description="N-acetyltransferase" evidence="1">
    <location>
        <begin position="1"/>
        <end position="151"/>
    </location>
</feature>
<dbReference type="EMBL" id="LJGU01000164">
    <property type="protein sequence ID" value="OEU87650.1"/>
    <property type="molecule type" value="Genomic_DNA"/>
</dbReference>
<accession>A0A1E7JJ26</accession>
<dbReference type="Proteomes" id="UP000176101">
    <property type="component" value="Unassembled WGS sequence"/>
</dbReference>
<comment type="caution">
    <text evidence="2">The sequence shown here is derived from an EMBL/GenBank/DDBJ whole genome shotgun (WGS) entry which is preliminary data.</text>
</comment>
<dbReference type="GO" id="GO:0016747">
    <property type="term" value="F:acyltransferase activity, transferring groups other than amino-acyl groups"/>
    <property type="evidence" value="ECO:0007669"/>
    <property type="project" value="InterPro"/>
</dbReference>
<dbReference type="Gene3D" id="3.40.630.30">
    <property type="match status" value="1"/>
</dbReference>
<gene>
    <name evidence="2" type="ORF">AN216_25950</name>
</gene>
<dbReference type="PROSITE" id="PS51186">
    <property type="entry name" value="GNAT"/>
    <property type="match status" value="1"/>
</dbReference>
<dbReference type="PATRIC" id="fig|1075402.3.peg.5607"/>
<name>A0A1E7JJ26_9ACTN</name>
<evidence type="ECO:0000313" key="2">
    <source>
        <dbReference type="EMBL" id="OEU87650.1"/>
    </source>
</evidence>
<dbReference type="AlphaFoldDB" id="A0A1E7JJ26"/>
<dbReference type="InterPro" id="IPR056935">
    <property type="entry name" value="Rv0428c-like_C"/>
</dbReference>
<proteinExistence type="predicted"/>